<name>A0A915JNT8_ROMCU</name>
<dbReference type="WBParaSite" id="nRc.2.0.1.t27763-RA">
    <property type="protein sequence ID" value="nRc.2.0.1.t27763-RA"/>
    <property type="gene ID" value="nRc.2.0.1.g27763"/>
</dbReference>
<reference evidence="2" key="1">
    <citation type="submission" date="2022-11" db="UniProtKB">
        <authorList>
            <consortium name="WormBaseParasite"/>
        </authorList>
    </citation>
    <scope>IDENTIFICATION</scope>
</reference>
<dbReference type="AlphaFoldDB" id="A0A915JNT8"/>
<sequence>MGVGTSQKPKTVKIQKIWRCTGQLNIKPTEVQKPDKRSVDVTKRKQNDWYLEKSKRAGRSDKINWASLKGFSWEHTYREQKHDGEDCKTKKVLYIFGTCAKSPKTSNFPTQKTHQPKNPMIKIEEKIEIFEFGV</sequence>
<accession>A0A915JNT8</accession>
<dbReference type="Proteomes" id="UP000887565">
    <property type="component" value="Unplaced"/>
</dbReference>
<organism evidence="1 2">
    <name type="scientific">Romanomermis culicivorax</name>
    <name type="common">Nematode worm</name>
    <dbReference type="NCBI Taxonomy" id="13658"/>
    <lineage>
        <taxon>Eukaryota</taxon>
        <taxon>Metazoa</taxon>
        <taxon>Ecdysozoa</taxon>
        <taxon>Nematoda</taxon>
        <taxon>Enoplea</taxon>
        <taxon>Dorylaimia</taxon>
        <taxon>Mermithida</taxon>
        <taxon>Mermithoidea</taxon>
        <taxon>Mermithidae</taxon>
        <taxon>Romanomermis</taxon>
    </lineage>
</organism>
<proteinExistence type="predicted"/>
<keyword evidence="1" id="KW-1185">Reference proteome</keyword>
<evidence type="ECO:0000313" key="2">
    <source>
        <dbReference type="WBParaSite" id="nRc.2.0.1.t27763-RA"/>
    </source>
</evidence>
<evidence type="ECO:0000313" key="1">
    <source>
        <dbReference type="Proteomes" id="UP000887565"/>
    </source>
</evidence>
<protein>
    <submittedName>
        <fullName evidence="2">Uncharacterized protein</fullName>
    </submittedName>
</protein>